<name>A0A5J9UXC5_9POAL</name>
<comment type="caution">
    <text evidence="1">The sequence shown here is derived from an EMBL/GenBank/DDBJ whole genome shotgun (WGS) entry which is preliminary data.</text>
</comment>
<gene>
    <name evidence="1" type="ORF">EJB05_19409</name>
</gene>
<dbReference type="AlphaFoldDB" id="A0A5J9UXC5"/>
<feature type="non-terminal residue" evidence="1">
    <location>
        <position position="1"/>
    </location>
</feature>
<dbReference type="Gramene" id="TVU27908">
    <property type="protein sequence ID" value="TVU27908"/>
    <property type="gene ID" value="EJB05_19409"/>
</dbReference>
<dbReference type="EMBL" id="RWGY01000011">
    <property type="protein sequence ID" value="TVU27908.1"/>
    <property type="molecule type" value="Genomic_DNA"/>
</dbReference>
<reference evidence="1 2" key="1">
    <citation type="journal article" date="2019" name="Sci. Rep.">
        <title>A high-quality genome of Eragrostis curvula grass provides insights into Poaceae evolution and supports new strategies to enhance forage quality.</title>
        <authorList>
            <person name="Carballo J."/>
            <person name="Santos B.A.C.M."/>
            <person name="Zappacosta D."/>
            <person name="Garbus I."/>
            <person name="Selva J.P."/>
            <person name="Gallo C.A."/>
            <person name="Diaz A."/>
            <person name="Albertini E."/>
            <person name="Caccamo M."/>
            <person name="Echenique V."/>
        </authorList>
    </citation>
    <scope>NUCLEOTIDE SEQUENCE [LARGE SCALE GENOMIC DNA]</scope>
    <source>
        <strain evidence="2">cv. Victoria</strain>
        <tissue evidence="1">Leaf</tissue>
    </source>
</reference>
<proteinExistence type="predicted"/>
<accession>A0A5J9UXC5</accession>
<keyword evidence="2" id="KW-1185">Reference proteome</keyword>
<dbReference type="Proteomes" id="UP000324897">
    <property type="component" value="Chromosome 1"/>
</dbReference>
<evidence type="ECO:0000313" key="2">
    <source>
        <dbReference type="Proteomes" id="UP000324897"/>
    </source>
</evidence>
<evidence type="ECO:0000313" key="1">
    <source>
        <dbReference type="EMBL" id="TVU27908.1"/>
    </source>
</evidence>
<organism evidence="1 2">
    <name type="scientific">Eragrostis curvula</name>
    <name type="common">weeping love grass</name>
    <dbReference type="NCBI Taxonomy" id="38414"/>
    <lineage>
        <taxon>Eukaryota</taxon>
        <taxon>Viridiplantae</taxon>
        <taxon>Streptophyta</taxon>
        <taxon>Embryophyta</taxon>
        <taxon>Tracheophyta</taxon>
        <taxon>Spermatophyta</taxon>
        <taxon>Magnoliopsida</taxon>
        <taxon>Liliopsida</taxon>
        <taxon>Poales</taxon>
        <taxon>Poaceae</taxon>
        <taxon>PACMAD clade</taxon>
        <taxon>Chloridoideae</taxon>
        <taxon>Eragrostideae</taxon>
        <taxon>Eragrostidinae</taxon>
        <taxon>Eragrostis</taxon>
    </lineage>
</organism>
<protein>
    <submittedName>
        <fullName evidence="1">Uncharacterized protein</fullName>
    </submittedName>
</protein>
<sequence length="101" mass="10711">MAGLAFPGCIAKILVPCETKLSCLPCQAASMRATGGSVKRFGERSVSSSALSKASTSIYDQVKEGTCAPILIKATLVINGAEADLHVTENTDNVRRVYHRQ</sequence>